<dbReference type="EMBL" id="CP002343">
    <property type="protein sequence ID" value="ADU46829.1"/>
    <property type="molecule type" value="Genomic_DNA"/>
</dbReference>
<dbReference type="SUPFAM" id="SSF46785">
    <property type="entry name" value="Winged helix' DNA-binding domain"/>
    <property type="match status" value="1"/>
</dbReference>
<organism evidence="2 3">
    <name type="scientific">Intrasporangium calvum (strain ATCC 23552 / DSM 43043 / JCM 3097 / NBRC 12989 / NCIMB 10167 / NRRL B-3866 / 7 KIP)</name>
    <dbReference type="NCBI Taxonomy" id="710696"/>
    <lineage>
        <taxon>Bacteria</taxon>
        <taxon>Bacillati</taxon>
        <taxon>Actinomycetota</taxon>
        <taxon>Actinomycetes</taxon>
        <taxon>Micrococcales</taxon>
        <taxon>Intrasporangiaceae</taxon>
        <taxon>Intrasporangium</taxon>
    </lineage>
</organism>
<dbReference type="AlphaFoldDB" id="E6S6U3"/>
<dbReference type="SMART" id="SM00347">
    <property type="entry name" value="HTH_MARR"/>
    <property type="match status" value="1"/>
</dbReference>
<dbReference type="PANTHER" id="PTHR33164:SF99">
    <property type="entry name" value="MARR FAMILY REGULATORY PROTEIN"/>
    <property type="match status" value="1"/>
</dbReference>
<dbReference type="InterPro" id="IPR039422">
    <property type="entry name" value="MarR/SlyA-like"/>
</dbReference>
<dbReference type="HOGENOM" id="CLU_083287_2_5_11"/>
<dbReference type="InterPro" id="IPR000835">
    <property type="entry name" value="HTH_MarR-typ"/>
</dbReference>
<evidence type="ECO:0000313" key="2">
    <source>
        <dbReference type="EMBL" id="ADU46829.1"/>
    </source>
</evidence>
<dbReference type="STRING" id="710696.Intca_0273"/>
<name>E6S6U3_INTC7</name>
<dbReference type="GO" id="GO:0006950">
    <property type="term" value="P:response to stress"/>
    <property type="evidence" value="ECO:0007669"/>
    <property type="project" value="TreeGrafter"/>
</dbReference>
<evidence type="ECO:0000259" key="1">
    <source>
        <dbReference type="PROSITE" id="PS50995"/>
    </source>
</evidence>
<protein>
    <submittedName>
        <fullName evidence="2">Transcriptional regulator, MarR family</fullName>
    </submittedName>
</protein>
<dbReference type="Proteomes" id="UP000008914">
    <property type="component" value="Chromosome"/>
</dbReference>
<accession>E6S6U3</accession>
<dbReference type="OrthoDB" id="8635520at2"/>
<dbReference type="InterPro" id="IPR036388">
    <property type="entry name" value="WH-like_DNA-bd_sf"/>
</dbReference>
<keyword evidence="3" id="KW-1185">Reference proteome</keyword>
<dbReference type="PANTHER" id="PTHR33164">
    <property type="entry name" value="TRANSCRIPTIONAL REGULATOR, MARR FAMILY"/>
    <property type="match status" value="1"/>
</dbReference>
<gene>
    <name evidence="2" type="ordered locus">Intca_0273</name>
</gene>
<evidence type="ECO:0000313" key="3">
    <source>
        <dbReference type="Proteomes" id="UP000008914"/>
    </source>
</evidence>
<dbReference type="PROSITE" id="PS50995">
    <property type="entry name" value="HTH_MARR_2"/>
    <property type="match status" value="1"/>
</dbReference>
<dbReference type="InterPro" id="IPR036390">
    <property type="entry name" value="WH_DNA-bd_sf"/>
</dbReference>
<dbReference type="Pfam" id="PF12802">
    <property type="entry name" value="MarR_2"/>
    <property type="match status" value="1"/>
</dbReference>
<dbReference type="KEGG" id="ica:Intca_0273"/>
<dbReference type="GO" id="GO:0003700">
    <property type="term" value="F:DNA-binding transcription factor activity"/>
    <property type="evidence" value="ECO:0007669"/>
    <property type="project" value="InterPro"/>
</dbReference>
<reference evidence="2 3" key="1">
    <citation type="journal article" date="2010" name="Stand. Genomic Sci.">
        <title>Complete genome sequence of Intrasporangium calvum type strain (7 KIP).</title>
        <authorList>
            <person name="Del Rio T.G."/>
            <person name="Chertkov O."/>
            <person name="Yasawong M."/>
            <person name="Lucas S."/>
            <person name="Deshpande S."/>
            <person name="Cheng J.F."/>
            <person name="Detter C."/>
            <person name="Tapia R."/>
            <person name="Han C."/>
            <person name="Goodwin L."/>
            <person name="Pitluck S."/>
            <person name="Liolios K."/>
            <person name="Ivanova N."/>
            <person name="Mavromatis K."/>
            <person name="Pati A."/>
            <person name="Chen A."/>
            <person name="Palaniappan K."/>
            <person name="Land M."/>
            <person name="Hauser L."/>
            <person name="Chang Y.J."/>
            <person name="Jeffries C.D."/>
            <person name="Rohde M."/>
            <person name="Pukall R."/>
            <person name="Sikorski J."/>
            <person name="Goker M."/>
            <person name="Woyke T."/>
            <person name="Bristow J."/>
            <person name="Eisen J.A."/>
            <person name="Markowitz V."/>
            <person name="Hugenholtz P."/>
            <person name="Kyrpides N.C."/>
            <person name="Klenk H.P."/>
            <person name="Lapidus A."/>
        </authorList>
    </citation>
    <scope>NUCLEOTIDE SEQUENCE [LARGE SCALE GENOMIC DNA]</scope>
    <source>
        <strain evidence="3">ATCC 23552 / DSM 43043 / JCM 3097 / NBRC 12989 / 7 KIP</strain>
    </source>
</reference>
<dbReference type="RefSeq" id="WP_013491151.1">
    <property type="nucleotide sequence ID" value="NC_014830.1"/>
</dbReference>
<sequence length="150" mass="16382">MTTTTTDHDLVSTFGLLMEAYNSLEKQLGDSLEREAGVPHTWFEVMLRISRADAGLAPMGCLAEQVALTGGGVTRMVDRMVAAGLIERVPCAQDRRVVYAALTTQGQQVLTKAVAVHEGNLQRILSDFAPGELDTLDETLRRLRTARLPD</sequence>
<dbReference type="Gene3D" id="1.10.10.10">
    <property type="entry name" value="Winged helix-like DNA-binding domain superfamily/Winged helix DNA-binding domain"/>
    <property type="match status" value="1"/>
</dbReference>
<feature type="domain" description="HTH marR-type" evidence="1">
    <location>
        <begin position="7"/>
        <end position="145"/>
    </location>
</feature>
<dbReference type="PRINTS" id="PR00598">
    <property type="entry name" value="HTHMARR"/>
</dbReference>
<proteinExistence type="predicted"/>
<dbReference type="eggNOG" id="COG1846">
    <property type="taxonomic scope" value="Bacteria"/>
</dbReference>